<reference evidence="2" key="1">
    <citation type="journal article" date="2006" name="PLoS Biol.">
        <title>Macronuclear genome sequence of the ciliate Tetrahymena thermophila, a model eukaryote.</title>
        <authorList>
            <person name="Eisen J.A."/>
            <person name="Coyne R.S."/>
            <person name="Wu M."/>
            <person name="Wu D."/>
            <person name="Thiagarajan M."/>
            <person name="Wortman J.R."/>
            <person name="Badger J.H."/>
            <person name="Ren Q."/>
            <person name="Amedeo P."/>
            <person name="Jones K.M."/>
            <person name="Tallon L.J."/>
            <person name="Delcher A.L."/>
            <person name="Salzberg S.L."/>
            <person name="Silva J.C."/>
            <person name="Haas B.J."/>
            <person name="Majoros W.H."/>
            <person name="Farzad M."/>
            <person name="Carlton J.M."/>
            <person name="Smith R.K. Jr."/>
            <person name="Garg J."/>
            <person name="Pearlman R.E."/>
            <person name="Karrer K.M."/>
            <person name="Sun L."/>
            <person name="Manning G."/>
            <person name="Elde N.C."/>
            <person name="Turkewitz A.P."/>
            <person name="Asai D.J."/>
            <person name="Wilkes D.E."/>
            <person name="Wang Y."/>
            <person name="Cai H."/>
            <person name="Collins K."/>
            <person name="Stewart B.A."/>
            <person name="Lee S.R."/>
            <person name="Wilamowska K."/>
            <person name="Weinberg Z."/>
            <person name="Ruzzo W.L."/>
            <person name="Wloga D."/>
            <person name="Gaertig J."/>
            <person name="Frankel J."/>
            <person name="Tsao C.-C."/>
            <person name="Gorovsky M.A."/>
            <person name="Keeling P.J."/>
            <person name="Waller R.F."/>
            <person name="Patron N.J."/>
            <person name="Cherry J.M."/>
            <person name="Stover N.A."/>
            <person name="Krieger C.J."/>
            <person name="del Toro C."/>
            <person name="Ryder H.F."/>
            <person name="Williamson S.C."/>
            <person name="Barbeau R.A."/>
            <person name="Hamilton E.P."/>
            <person name="Orias E."/>
        </authorList>
    </citation>
    <scope>NUCLEOTIDE SEQUENCE [LARGE SCALE GENOMIC DNA]</scope>
    <source>
        <strain evidence="2">SB210</strain>
    </source>
</reference>
<dbReference type="RefSeq" id="XP_001018364.2">
    <property type="nucleotide sequence ID" value="XM_001018364.2"/>
</dbReference>
<dbReference type="GeneID" id="7837524"/>
<name>Q23NF5_TETTS</name>
<organism evidence="1 2">
    <name type="scientific">Tetrahymena thermophila (strain SB210)</name>
    <dbReference type="NCBI Taxonomy" id="312017"/>
    <lineage>
        <taxon>Eukaryota</taxon>
        <taxon>Sar</taxon>
        <taxon>Alveolata</taxon>
        <taxon>Ciliophora</taxon>
        <taxon>Intramacronucleata</taxon>
        <taxon>Oligohymenophorea</taxon>
        <taxon>Hymenostomatida</taxon>
        <taxon>Tetrahymenina</taxon>
        <taxon>Tetrahymenidae</taxon>
        <taxon>Tetrahymena</taxon>
    </lineage>
</organism>
<gene>
    <name evidence="1" type="ORF">TTHERM_00754680</name>
</gene>
<dbReference type="AlphaFoldDB" id="Q23NF5"/>
<accession>Q23NF5</accession>
<evidence type="ECO:0000313" key="1">
    <source>
        <dbReference type="EMBL" id="EAR98119.2"/>
    </source>
</evidence>
<dbReference type="Proteomes" id="UP000009168">
    <property type="component" value="Unassembled WGS sequence"/>
</dbReference>
<dbReference type="InParanoid" id="Q23NF5"/>
<dbReference type="EMBL" id="GG662655">
    <property type="protein sequence ID" value="EAR98119.2"/>
    <property type="molecule type" value="Genomic_DNA"/>
</dbReference>
<keyword evidence="2" id="KW-1185">Reference proteome</keyword>
<dbReference type="HOGENOM" id="CLU_624867_0_0_1"/>
<proteinExistence type="predicted"/>
<evidence type="ECO:0000313" key="2">
    <source>
        <dbReference type="Proteomes" id="UP000009168"/>
    </source>
</evidence>
<sequence>MRNFQTFQQSNIKFIFKEYKKILNYNKKIINFQNQEVQILDHNYNQYGFSQCDISGSHDCYPEFPDHTTFFDLDISQKSHLIETIQIQLDGVYNYYGPCYTGSFPNIQINSPYSNIIVDYIENEKLNIDLSLIKIISCKKIEFKIYKIENIIKSFDTDLEIFNQQIEITIDQECSFQEYHKLYNLIKEKTSKEPSKIVDICIHDNFQNWIPQKYDKIDRITTEEQQFYDIIKDSQSLDQFFAKKAFLIFDDEELNIGIHTILQILVLQKFQNILSIQMVKLLYFLIDANA</sequence>
<dbReference type="KEGG" id="tet:TTHERM_00754680"/>
<protein>
    <submittedName>
        <fullName evidence="1">Uncharacterized protein</fullName>
    </submittedName>
</protein>